<reference evidence="3" key="1">
    <citation type="submission" date="2017-09" db="EMBL/GenBank/DDBJ databases">
        <title>Depth-based differentiation of microbial function through sediment-hosted aquifers and enrichment of novel symbionts in the deep terrestrial subsurface.</title>
        <authorList>
            <person name="Probst A.J."/>
            <person name="Ladd B."/>
            <person name="Jarett J.K."/>
            <person name="Geller-Mcgrath D.E."/>
            <person name="Sieber C.M.K."/>
            <person name="Emerson J.B."/>
            <person name="Anantharaman K."/>
            <person name="Thomas B.C."/>
            <person name="Malmstrom R."/>
            <person name="Stieglmeier M."/>
            <person name="Klingl A."/>
            <person name="Woyke T."/>
            <person name="Ryan C.M."/>
            <person name="Banfield J.F."/>
        </authorList>
    </citation>
    <scope>NUCLEOTIDE SEQUENCE [LARGE SCALE GENOMIC DNA]</scope>
</reference>
<evidence type="ECO:0000313" key="3">
    <source>
        <dbReference type="Proteomes" id="UP000228886"/>
    </source>
</evidence>
<dbReference type="PROSITE" id="PS51154">
    <property type="entry name" value="MACRO"/>
    <property type="match status" value="1"/>
</dbReference>
<feature type="domain" description="Macro" evidence="1">
    <location>
        <begin position="1"/>
        <end position="176"/>
    </location>
</feature>
<dbReference type="EMBL" id="PETL01000304">
    <property type="protein sequence ID" value="PIV63633.1"/>
    <property type="molecule type" value="Genomic_DNA"/>
</dbReference>
<protein>
    <submittedName>
        <fullName evidence="2">RNase III inhibitor</fullName>
    </submittedName>
</protein>
<dbReference type="InterPro" id="IPR002589">
    <property type="entry name" value="Macro_dom"/>
</dbReference>
<dbReference type="SUPFAM" id="SSF52949">
    <property type="entry name" value="Macro domain-like"/>
    <property type="match status" value="1"/>
</dbReference>
<accession>A0A2M7E7D8</accession>
<dbReference type="Pfam" id="PF01661">
    <property type="entry name" value="Macro"/>
    <property type="match status" value="1"/>
</dbReference>
<gene>
    <name evidence="2" type="ORF">COS11_06410</name>
</gene>
<dbReference type="SMART" id="SM00506">
    <property type="entry name" value="A1pp"/>
    <property type="match status" value="1"/>
</dbReference>
<dbReference type="InterPro" id="IPR043472">
    <property type="entry name" value="Macro_dom-like"/>
</dbReference>
<organism evidence="2 3">
    <name type="scientific">bacterium (Candidatus Ratteibacteria) CG01_land_8_20_14_3_00_40_19</name>
    <dbReference type="NCBI Taxonomy" id="2014290"/>
    <lineage>
        <taxon>Bacteria</taxon>
        <taxon>Candidatus Ratteibacteria</taxon>
    </lineage>
</organism>
<evidence type="ECO:0000259" key="1">
    <source>
        <dbReference type="PROSITE" id="PS51154"/>
    </source>
</evidence>
<dbReference type="AlphaFoldDB" id="A0A2M7E7D8"/>
<comment type="caution">
    <text evidence="2">The sequence shown here is derived from an EMBL/GenBank/DDBJ whole genome shotgun (WGS) entry which is preliminary data.</text>
</comment>
<name>A0A2M7E7D8_9BACT</name>
<dbReference type="Gene3D" id="3.40.220.10">
    <property type="entry name" value="Leucine Aminopeptidase, subunit E, domain 1"/>
    <property type="match status" value="1"/>
</dbReference>
<evidence type="ECO:0000313" key="2">
    <source>
        <dbReference type="EMBL" id="PIV63633.1"/>
    </source>
</evidence>
<dbReference type="PANTHER" id="PTHR11106">
    <property type="entry name" value="GANGLIOSIDE INDUCED DIFFERENTIATION ASSOCIATED PROTEIN 2-RELATED"/>
    <property type="match status" value="1"/>
</dbReference>
<proteinExistence type="predicted"/>
<sequence length="182" mass="19641">MVKIKIGNCQLELVKGDITKQDTIAIVNAANKRLAPGGGVAGSIHRASGPELWEECKKLGGCETGQAEITKAYNLPNKFVIHTVGPVYSGSKTDGELLKNSYLNSLKLADKNGIKSISFPAISTGAFGYPLEEAAELALKTIIGYLKGTTKIELVRIVLYDNLSFNTHKNILEKIVSHNTQK</sequence>
<dbReference type="CDD" id="cd02908">
    <property type="entry name" value="Macro_OAADPr_deacetylase"/>
    <property type="match status" value="1"/>
</dbReference>
<dbReference type="Proteomes" id="UP000228886">
    <property type="component" value="Unassembled WGS sequence"/>
</dbReference>
<dbReference type="PANTHER" id="PTHR11106:SF27">
    <property type="entry name" value="MACRO DOMAIN-CONTAINING PROTEIN"/>
    <property type="match status" value="1"/>
</dbReference>